<dbReference type="RefSeq" id="WP_075497348.1">
    <property type="nucleotide sequence ID" value="NZ_CAWRBC010000087.1"/>
</dbReference>
<evidence type="ECO:0000256" key="1">
    <source>
        <dbReference type="SAM" id="MobiDB-lite"/>
    </source>
</evidence>
<feature type="region of interest" description="Disordered" evidence="1">
    <location>
        <begin position="29"/>
        <end position="62"/>
    </location>
</feature>
<dbReference type="AlphaFoldDB" id="A0A1L0BG05"/>
<feature type="signal peptide" evidence="2">
    <location>
        <begin position="1"/>
        <end position="20"/>
    </location>
</feature>
<reference evidence="4 5" key="1">
    <citation type="submission" date="2016-11" db="EMBL/GenBank/DDBJ databases">
        <authorList>
            <person name="Jaros S."/>
            <person name="Januszkiewicz K."/>
            <person name="Wedrychowicz H."/>
        </authorList>
    </citation>
    <scope>NUCLEOTIDE SEQUENCE [LARGE SCALE GENOMIC DNA]</scope>
    <source>
        <strain evidence="4">NVI 5450</strain>
    </source>
</reference>
<evidence type="ECO:0000313" key="4">
    <source>
        <dbReference type="EMBL" id="SGZ01810.1"/>
    </source>
</evidence>
<sequence>MHLKKLSLLTILLLSLGLTGCGSDNLDAVTSSSGDTSSGNGSNTGSGDDTDNSSNEDTVYTASGNLSPKVIQREQTFTFNYYLDKTPDAAVIYDIDIVGTAIQGTNQDYTISNASTLTFAKGSTTTSLTITTYQKDDVYDTRTLSLTFTGNVGEPATINLLISGNVYLNDTGINDYSDGSNFNLGAQPGGDLALQDAAYGLDVIINPNTLANAGGDTQDASSQFYKNSRDIDNADTEYKGRAGFRFVKIGNDGMPRTANNTNYECVKDEITGLTWQIKGPTNTISPDPVIADRFQMSNKQNYSAANFTYLWNASALGTQGKGWESSLNDGPLEDAGDGNDFANPYCGYRNDLYGRAQSLYCSSGSYANEANFIGACGQTNWMVPTVEQLRSIIDYSKVTDYSSLSLATEHALDSNFFDCTSNDCVISNDSNPVYWTSSQVKGAESLAWCINLQTGNVNTCNKDEARKVMLVSSNIPAEFFTQAADDSAESE</sequence>
<dbReference type="Pfam" id="PF07603">
    <property type="entry name" value="Lcl_C"/>
    <property type="match status" value="1"/>
</dbReference>
<evidence type="ECO:0000256" key="2">
    <source>
        <dbReference type="SAM" id="SignalP"/>
    </source>
</evidence>
<feature type="compositionally biased region" description="Low complexity" evidence="1">
    <location>
        <begin position="30"/>
        <end position="55"/>
    </location>
</feature>
<dbReference type="OrthoDB" id="9815730at2"/>
<accession>A0A1L0BG05</accession>
<dbReference type="EMBL" id="FPLD01000066">
    <property type="protein sequence ID" value="SGZ01810.1"/>
    <property type="molecule type" value="Genomic_DNA"/>
</dbReference>
<keyword evidence="2" id="KW-0732">Signal</keyword>
<evidence type="ECO:0000259" key="3">
    <source>
        <dbReference type="Pfam" id="PF07603"/>
    </source>
</evidence>
<evidence type="ECO:0000313" key="5">
    <source>
        <dbReference type="Proteomes" id="UP000183794"/>
    </source>
</evidence>
<dbReference type="InterPro" id="IPR011460">
    <property type="entry name" value="Lcl_C"/>
</dbReference>
<gene>
    <name evidence="4" type="ORF">NVI5450_2470</name>
</gene>
<feature type="chain" id="PRO_5012905199" description="Lcl C-terminal domain-containing protein" evidence="2">
    <location>
        <begin position="21"/>
        <end position="491"/>
    </location>
</feature>
<feature type="domain" description="Lcl C-terminal" evidence="3">
    <location>
        <begin position="265"/>
        <end position="471"/>
    </location>
</feature>
<name>A0A1L0BG05_9GAMM</name>
<organism evidence="4 5">
    <name type="scientific">Moritella viscosa</name>
    <dbReference type="NCBI Taxonomy" id="80854"/>
    <lineage>
        <taxon>Bacteria</taxon>
        <taxon>Pseudomonadati</taxon>
        <taxon>Pseudomonadota</taxon>
        <taxon>Gammaproteobacteria</taxon>
        <taxon>Alteromonadales</taxon>
        <taxon>Moritellaceae</taxon>
        <taxon>Moritella</taxon>
    </lineage>
</organism>
<proteinExistence type="predicted"/>
<dbReference type="PROSITE" id="PS51257">
    <property type="entry name" value="PROKAR_LIPOPROTEIN"/>
    <property type="match status" value="1"/>
</dbReference>
<dbReference type="Proteomes" id="UP000183794">
    <property type="component" value="Unassembled WGS sequence"/>
</dbReference>
<protein>
    <recommendedName>
        <fullName evidence="3">Lcl C-terminal domain-containing protein</fullName>
    </recommendedName>
</protein>